<reference evidence="8" key="1">
    <citation type="submission" date="2017-03" db="EMBL/GenBank/DDBJ databases">
        <authorList>
            <person name="Monnet C."/>
        </authorList>
    </citation>
    <scope>NUCLEOTIDE SEQUENCE [LARGE SCALE GENOMIC DNA]</scope>
    <source>
        <strain evidence="8">ATCC 49514</strain>
    </source>
</reference>
<keyword evidence="3" id="KW-0233">DNA recombination</keyword>
<dbReference type="PROSITE" id="PS51898">
    <property type="entry name" value="TYR_RECOMBINASE"/>
    <property type="match status" value="1"/>
</dbReference>
<dbReference type="InterPro" id="IPR010998">
    <property type="entry name" value="Integrase_recombinase_N"/>
</dbReference>
<evidence type="ECO:0000256" key="2">
    <source>
        <dbReference type="ARBA" id="ARBA00023125"/>
    </source>
</evidence>
<evidence type="ECO:0000256" key="4">
    <source>
        <dbReference type="PROSITE-ProRule" id="PRU01248"/>
    </source>
</evidence>
<dbReference type="InterPro" id="IPR013762">
    <property type="entry name" value="Integrase-like_cat_sf"/>
</dbReference>
<evidence type="ECO:0000259" key="6">
    <source>
        <dbReference type="PROSITE" id="PS51900"/>
    </source>
</evidence>
<dbReference type="PANTHER" id="PTHR30349:SF64">
    <property type="entry name" value="PROPHAGE INTEGRASE INTD-RELATED"/>
    <property type="match status" value="1"/>
</dbReference>
<organism evidence="7 8">
    <name type="scientific">Brevibacterium iodinum ATCC 49514</name>
    <dbReference type="NCBI Taxonomy" id="1255616"/>
    <lineage>
        <taxon>Bacteria</taxon>
        <taxon>Bacillati</taxon>
        <taxon>Actinomycetota</taxon>
        <taxon>Actinomycetes</taxon>
        <taxon>Micrococcales</taxon>
        <taxon>Brevibacteriaceae</taxon>
        <taxon>Brevibacterium</taxon>
    </lineage>
</organism>
<sequence>MSPRDVSQHHQKLHAEFTTALSSYRAPDTVDLRGYYLLRLMRWVEENFAHGTVLKLQIDDFNQWLSKEVGPAISTKRSARSTLSVFYSWAEITGKLSTNPARHLPSMRNSVGIPHPCPPDEIQRALQRCTRPIDVLMILFGELQGLRAGETARTHTDDVLYPTKELRVLGKGNKERLLPLHPLLHELLPQFPAGYFFPSDRNPSGHMLPRSVGRRIRHLLGYQPGRNAHSLRHKFGVDALELNPDLIGLRDLLGHTSVATTQIYTKASSKRLRKLVADLPEPPGHRERLRALHLQSAS</sequence>
<feature type="domain" description="Core-binding (CB)" evidence="6">
    <location>
        <begin position="15"/>
        <end position="91"/>
    </location>
</feature>
<dbReference type="RefSeq" id="WP_101547317.1">
    <property type="nucleotide sequence ID" value="NZ_FXYX01000034.1"/>
</dbReference>
<dbReference type="Gene3D" id="1.10.443.10">
    <property type="entry name" value="Intergrase catalytic core"/>
    <property type="match status" value="1"/>
</dbReference>
<evidence type="ECO:0000313" key="7">
    <source>
        <dbReference type="EMBL" id="SMX99090.1"/>
    </source>
</evidence>
<protein>
    <submittedName>
        <fullName evidence="7">Site-specific recombinase XerD</fullName>
    </submittedName>
</protein>
<evidence type="ECO:0000256" key="1">
    <source>
        <dbReference type="ARBA" id="ARBA00008857"/>
    </source>
</evidence>
<name>A0A2H1KH57_9MICO</name>
<evidence type="ECO:0000259" key="5">
    <source>
        <dbReference type="PROSITE" id="PS51898"/>
    </source>
</evidence>
<dbReference type="GO" id="GO:0003677">
    <property type="term" value="F:DNA binding"/>
    <property type="evidence" value="ECO:0007669"/>
    <property type="project" value="UniProtKB-UniRule"/>
</dbReference>
<comment type="similarity">
    <text evidence="1">Belongs to the 'phage' integrase family.</text>
</comment>
<dbReference type="Pfam" id="PF00589">
    <property type="entry name" value="Phage_integrase"/>
    <property type="match status" value="1"/>
</dbReference>
<gene>
    <name evidence="7" type="ORF">BI49514_03047</name>
</gene>
<dbReference type="PANTHER" id="PTHR30349">
    <property type="entry name" value="PHAGE INTEGRASE-RELATED"/>
    <property type="match status" value="1"/>
</dbReference>
<dbReference type="InterPro" id="IPR044068">
    <property type="entry name" value="CB"/>
</dbReference>
<evidence type="ECO:0000313" key="8">
    <source>
        <dbReference type="Proteomes" id="UP000234382"/>
    </source>
</evidence>
<dbReference type="SUPFAM" id="SSF56349">
    <property type="entry name" value="DNA breaking-rejoining enzymes"/>
    <property type="match status" value="1"/>
</dbReference>
<proteinExistence type="inferred from homology"/>
<dbReference type="Proteomes" id="UP000234382">
    <property type="component" value="Unassembled WGS sequence"/>
</dbReference>
<keyword evidence="2 4" id="KW-0238">DNA-binding</keyword>
<feature type="domain" description="Tyr recombinase" evidence="5">
    <location>
        <begin position="112"/>
        <end position="277"/>
    </location>
</feature>
<dbReference type="EMBL" id="FXYX01000034">
    <property type="protein sequence ID" value="SMX99090.1"/>
    <property type="molecule type" value="Genomic_DNA"/>
</dbReference>
<dbReference type="InterPro" id="IPR050090">
    <property type="entry name" value="Tyrosine_recombinase_XerCD"/>
</dbReference>
<dbReference type="Gene3D" id="1.10.150.130">
    <property type="match status" value="1"/>
</dbReference>
<keyword evidence="8" id="KW-1185">Reference proteome</keyword>
<dbReference type="InterPro" id="IPR002104">
    <property type="entry name" value="Integrase_catalytic"/>
</dbReference>
<dbReference type="GO" id="GO:0006310">
    <property type="term" value="P:DNA recombination"/>
    <property type="evidence" value="ECO:0007669"/>
    <property type="project" value="UniProtKB-KW"/>
</dbReference>
<dbReference type="GO" id="GO:0015074">
    <property type="term" value="P:DNA integration"/>
    <property type="evidence" value="ECO:0007669"/>
    <property type="project" value="InterPro"/>
</dbReference>
<dbReference type="PROSITE" id="PS51900">
    <property type="entry name" value="CB"/>
    <property type="match status" value="1"/>
</dbReference>
<dbReference type="AlphaFoldDB" id="A0A2H1KH57"/>
<dbReference type="InterPro" id="IPR011010">
    <property type="entry name" value="DNA_brk_join_enz"/>
</dbReference>
<accession>A0A2H1KH57</accession>
<evidence type="ECO:0000256" key="3">
    <source>
        <dbReference type="ARBA" id="ARBA00023172"/>
    </source>
</evidence>